<dbReference type="InterPro" id="IPR002110">
    <property type="entry name" value="Ankyrin_rpt"/>
</dbReference>
<keyword evidence="1" id="KW-0677">Repeat</keyword>
<reference evidence="4" key="1">
    <citation type="submission" date="2021-01" db="EMBL/GenBank/DDBJ databases">
        <authorList>
            <person name="Corre E."/>
            <person name="Pelletier E."/>
            <person name="Niang G."/>
            <person name="Scheremetjew M."/>
            <person name="Finn R."/>
            <person name="Kale V."/>
            <person name="Holt S."/>
            <person name="Cochrane G."/>
            <person name="Meng A."/>
            <person name="Brown T."/>
            <person name="Cohen L."/>
        </authorList>
    </citation>
    <scope>NUCLEOTIDE SEQUENCE</scope>
    <source>
        <strain evidence="4">CCMP1510</strain>
    </source>
</reference>
<proteinExistence type="predicted"/>
<sequence>MNAGVSPNLADDQRRTPLHHAAFAQALDIAQLLYDCGATIDLKDDGGNTPVHVASARGATDVLEFFMSCAADLEAANNDGDRPLHLAAYMGNRDCVQLLLHTGEVSITAMNSLGLTPLGNLVERAPIFIKNRDRTAAGKKPRRIPKEIQDTIRILEEANQDFSTPPTFSAHDRGE</sequence>
<feature type="repeat" description="ANK" evidence="3">
    <location>
        <begin position="79"/>
        <end position="103"/>
    </location>
</feature>
<gene>
    <name evidence="4" type="ORF">ALAG00032_LOCUS2504</name>
</gene>
<dbReference type="SUPFAM" id="SSF48403">
    <property type="entry name" value="Ankyrin repeat"/>
    <property type="match status" value="1"/>
</dbReference>
<dbReference type="Pfam" id="PF12796">
    <property type="entry name" value="Ank_2"/>
    <property type="match status" value="1"/>
</dbReference>
<dbReference type="SMART" id="SM00248">
    <property type="entry name" value="ANK"/>
    <property type="match status" value="3"/>
</dbReference>
<evidence type="ECO:0000256" key="3">
    <source>
        <dbReference type="PROSITE-ProRule" id="PRU00023"/>
    </source>
</evidence>
<dbReference type="EMBL" id="HBIJ01003571">
    <property type="protein sequence ID" value="CAE0361771.1"/>
    <property type="molecule type" value="Transcribed_RNA"/>
</dbReference>
<dbReference type="PROSITE" id="PS50088">
    <property type="entry name" value="ANK_REPEAT"/>
    <property type="match status" value="3"/>
</dbReference>
<feature type="repeat" description="ANK" evidence="3">
    <location>
        <begin position="46"/>
        <end position="78"/>
    </location>
</feature>
<evidence type="ECO:0000313" key="4">
    <source>
        <dbReference type="EMBL" id="CAE0361771.1"/>
    </source>
</evidence>
<dbReference type="Gene3D" id="1.25.40.20">
    <property type="entry name" value="Ankyrin repeat-containing domain"/>
    <property type="match status" value="2"/>
</dbReference>
<evidence type="ECO:0008006" key="5">
    <source>
        <dbReference type="Google" id="ProtNLM"/>
    </source>
</evidence>
<dbReference type="PANTHER" id="PTHR24173:SF74">
    <property type="entry name" value="ANKYRIN REPEAT DOMAIN-CONTAINING PROTEIN 16"/>
    <property type="match status" value="1"/>
</dbReference>
<keyword evidence="2 3" id="KW-0040">ANK repeat</keyword>
<dbReference type="AlphaFoldDB" id="A0A7S3NHU4"/>
<evidence type="ECO:0000256" key="2">
    <source>
        <dbReference type="ARBA" id="ARBA00023043"/>
    </source>
</evidence>
<organism evidence="4">
    <name type="scientific">Aureoumbra lagunensis</name>
    <dbReference type="NCBI Taxonomy" id="44058"/>
    <lineage>
        <taxon>Eukaryota</taxon>
        <taxon>Sar</taxon>
        <taxon>Stramenopiles</taxon>
        <taxon>Ochrophyta</taxon>
        <taxon>Pelagophyceae</taxon>
        <taxon>Pelagomonadales</taxon>
        <taxon>Aureoumbra</taxon>
    </lineage>
</organism>
<protein>
    <recommendedName>
        <fullName evidence="5">Ankyrin repeat protein</fullName>
    </recommendedName>
</protein>
<evidence type="ECO:0000256" key="1">
    <source>
        <dbReference type="ARBA" id="ARBA00022737"/>
    </source>
</evidence>
<accession>A0A7S3NHU4</accession>
<name>A0A7S3NHU4_9STRA</name>
<dbReference type="PROSITE" id="PS50297">
    <property type="entry name" value="ANK_REP_REGION"/>
    <property type="match status" value="3"/>
</dbReference>
<dbReference type="InterPro" id="IPR036770">
    <property type="entry name" value="Ankyrin_rpt-contain_sf"/>
</dbReference>
<dbReference type="PANTHER" id="PTHR24173">
    <property type="entry name" value="ANKYRIN REPEAT CONTAINING"/>
    <property type="match status" value="1"/>
</dbReference>
<feature type="repeat" description="ANK" evidence="3">
    <location>
        <begin position="13"/>
        <end position="45"/>
    </location>
</feature>